<evidence type="ECO:0008006" key="5">
    <source>
        <dbReference type="Google" id="ProtNLM"/>
    </source>
</evidence>
<evidence type="ECO:0000313" key="3">
    <source>
        <dbReference type="EMBL" id="PNW84691.1"/>
    </source>
</evidence>
<feature type="chain" id="PRO_5014446789" description="SGNH hydrolase-type esterase domain-containing protein" evidence="2">
    <location>
        <begin position="29"/>
        <end position="594"/>
    </location>
</feature>
<dbReference type="EMBL" id="CM008964">
    <property type="protein sequence ID" value="PNW84691.1"/>
    <property type="molecule type" value="Genomic_DNA"/>
</dbReference>
<protein>
    <recommendedName>
        <fullName evidence="5">SGNH hydrolase-type esterase domain-containing protein</fullName>
    </recommendedName>
</protein>
<dbReference type="GeneID" id="66052725"/>
<keyword evidence="2" id="KW-0732">Signal</keyword>
<evidence type="ECO:0000256" key="1">
    <source>
        <dbReference type="SAM" id="MobiDB-lite"/>
    </source>
</evidence>
<feature type="region of interest" description="Disordered" evidence="1">
    <location>
        <begin position="389"/>
        <end position="466"/>
    </location>
</feature>
<feature type="compositionally biased region" description="Low complexity" evidence="1">
    <location>
        <begin position="453"/>
        <end position="463"/>
    </location>
</feature>
<reference evidence="3 4" key="1">
    <citation type="journal article" date="2007" name="Science">
        <title>The Chlamydomonas genome reveals the evolution of key animal and plant functions.</title>
        <authorList>
            <person name="Merchant S.S."/>
            <person name="Prochnik S.E."/>
            <person name="Vallon O."/>
            <person name="Harris E.H."/>
            <person name="Karpowicz S.J."/>
            <person name="Witman G.B."/>
            <person name="Terry A."/>
            <person name="Salamov A."/>
            <person name="Fritz-Laylin L.K."/>
            <person name="Marechal-Drouard L."/>
            <person name="Marshall W.F."/>
            <person name="Qu L.H."/>
            <person name="Nelson D.R."/>
            <person name="Sanderfoot A.A."/>
            <person name="Spalding M.H."/>
            <person name="Kapitonov V.V."/>
            <person name="Ren Q."/>
            <person name="Ferris P."/>
            <person name="Lindquist E."/>
            <person name="Shapiro H."/>
            <person name="Lucas S.M."/>
            <person name="Grimwood J."/>
            <person name="Schmutz J."/>
            <person name="Cardol P."/>
            <person name="Cerutti H."/>
            <person name="Chanfreau G."/>
            <person name="Chen C.L."/>
            <person name="Cognat V."/>
            <person name="Croft M.T."/>
            <person name="Dent R."/>
            <person name="Dutcher S."/>
            <person name="Fernandez E."/>
            <person name="Fukuzawa H."/>
            <person name="Gonzalez-Ballester D."/>
            <person name="Gonzalez-Halphen D."/>
            <person name="Hallmann A."/>
            <person name="Hanikenne M."/>
            <person name="Hippler M."/>
            <person name="Inwood W."/>
            <person name="Jabbari K."/>
            <person name="Kalanon M."/>
            <person name="Kuras R."/>
            <person name="Lefebvre P.A."/>
            <person name="Lemaire S.D."/>
            <person name="Lobanov A.V."/>
            <person name="Lohr M."/>
            <person name="Manuell A."/>
            <person name="Meier I."/>
            <person name="Mets L."/>
            <person name="Mittag M."/>
            <person name="Mittelmeier T."/>
            <person name="Moroney J.V."/>
            <person name="Moseley J."/>
            <person name="Napoli C."/>
            <person name="Nedelcu A.M."/>
            <person name="Niyogi K."/>
            <person name="Novoselov S.V."/>
            <person name="Paulsen I.T."/>
            <person name="Pazour G."/>
            <person name="Purton S."/>
            <person name="Ral J.P."/>
            <person name="Riano-Pachon D.M."/>
            <person name="Riekhof W."/>
            <person name="Rymarquis L."/>
            <person name="Schroda M."/>
            <person name="Stern D."/>
            <person name="Umen J."/>
            <person name="Willows R."/>
            <person name="Wilson N."/>
            <person name="Zimmer S.L."/>
            <person name="Allmer J."/>
            <person name="Balk J."/>
            <person name="Bisova K."/>
            <person name="Chen C.J."/>
            <person name="Elias M."/>
            <person name="Gendler K."/>
            <person name="Hauser C."/>
            <person name="Lamb M.R."/>
            <person name="Ledford H."/>
            <person name="Long J.C."/>
            <person name="Minagawa J."/>
            <person name="Page M.D."/>
            <person name="Pan J."/>
            <person name="Pootakham W."/>
            <person name="Roje S."/>
            <person name="Rose A."/>
            <person name="Stahlberg E."/>
            <person name="Terauchi A.M."/>
            <person name="Yang P."/>
            <person name="Ball S."/>
            <person name="Bowler C."/>
            <person name="Dieckmann C.L."/>
            <person name="Gladyshev V.N."/>
            <person name="Green P."/>
            <person name="Jorgensen R."/>
            <person name="Mayfield S."/>
            <person name="Mueller-Roeber B."/>
            <person name="Rajamani S."/>
            <person name="Sayre R.T."/>
            <person name="Brokstein P."/>
            <person name="Dubchak I."/>
            <person name="Goodstein D."/>
            <person name="Hornick L."/>
            <person name="Huang Y.W."/>
            <person name="Jhaveri J."/>
            <person name="Luo Y."/>
            <person name="Martinez D."/>
            <person name="Ngau W.C."/>
            <person name="Otillar B."/>
            <person name="Poliakov A."/>
            <person name="Porter A."/>
            <person name="Szajkowski L."/>
            <person name="Werner G."/>
            <person name="Zhou K."/>
            <person name="Grigoriev I.V."/>
            <person name="Rokhsar D.S."/>
            <person name="Grossman A.R."/>
        </authorList>
    </citation>
    <scope>NUCLEOTIDE SEQUENCE [LARGE SCALE GENOMIC DNA]</scope>
    <source>
        <strain evidence="4">CC-503</strain>
    </source>
</reference>
<dbReference type="Gene3D" id="3.40.50.1110">
    <property type="entry name" value="SGNH hydrolase"/>
    <property type="match status" value="2"/>
</dbReference>
<evidence type="ECO:0000313" key="4">
    <source>
        <dbReference type="Proteomes" id="UP000006906"/>
    </source>
</evidence>
<feature type="region of interest" description="Disordered" evidence="1">
    <location>
        <begin position="36"/>
        <end position="58"/>
    </location>
</feature>
<dbReference type="RefSeq" id="XP_042925705.1">
    <property type="nucleotide sequence ID" value="XM_043060576.1"/>
</dbReference>
<sequence>MVALPQQLRRAACALHMYFLLSRACCLAVGGSLTERAHTDSPANSSRDSAHRDLNGQGPQVVVFGDSLSDVGNVYNFTDGFMPSRGRYWAGRYADGPGWLDQLATTAAAAGSTATATDQRQQQKEGPGGAAEPQGPRQGRRQSVESAVLDFAFGGSTACPSQARVSAMVPSLAAQVDSYLAGKRPAATVVTSRPRNTTTTSFRSTTDAGGGGTAPWLQAPAGTRCTQGLLRPQPRLLAPTPNTTSRGAGSPPPQLAQRRIRRVIHVWTGHNDFLGGAADWSDPLVGPALAANVSACVGAALDRIVAAAEQEAAAAPHAAVNAVNTSASASDAAGSGGGGGGGGGGVTYLVVWTLAPVDLAPALPDAFRPQAKAAVAALNANLEAHVRRLRRQQQERRQRARQQQEQKQSGAVRDPSQASQPQHLPQKRKLRRINLRRLRSQQPEPKPLPGNDVAAVSAASGRPAPAPPPPAGVLVVPLLFDANAAISCAALQPEAVGLSNGNTSCLQFPPLPHTQQGLSAHTGNSSSKGGGGMPLATGAFLQVAAADAATPCPDPSAYLWYDGMHLTAAADARLIVEPLQRAGLGLGLLLLPAV</sequence>
<organism evidence="3 4">
    <name type="scientific">Chlamydomonas reinhardtii</name>
    <name type="common">Chlamydomonas smithii</name>
    <dbReference type="NCBI Taxonomy" id="3055"/>
    <lineage>
        <taxon>Eukaryota</taxon>
        <taxon>Viridiplantae</taxon>
        <taxon>Chlorophyta</taxon>
        <taxon>core chlorophytes</taxon>
        <taxon>Chlorophyceae</taxon>
        <taxon>CS clade</taxon>
        <taxon>Chlamydomonadales</taxon>
        <taxon>Chlamydomonadaceae</taxon>
        <taxon>Chlamydomonas</taxon>
    </lineage>
</organism>
<keyword evidence="4" id="KW-1185">Reference proteome</keyword>
<feature type="region of interest" description="Disordered" evidence="1">
    <location>
        <begin position="235"/>
        <end position="255"/>
    </location>
</feature>
<dbReference type="InParanoid" id="A0A2K3DVX5"/>
<dbReference type="STRING" id="3055.A0A2K3DVX5"/>
<dbReference type="AlphaFoldDB" id="A0A2K3DVX5"/>
<gene>
    <name evidence="3" type="ORF">CHLRE_03g154750v5</name>
</gene>
<feature type="signal peptide" evidence="2">
    <location>
        <begin position="1"/>
        <end position="28"/>
    </location>
</feature>
<evidence type="ECO:0000256" key="2">
    <source>
        <dbReference type="SAM" id="SignalP"/>
    </source>
</evidence>
<dbReference type="InterPro" id="IPR036514">
    <property type="entry name" value="SGNH_hydro_sf"/>
</dbReference>
<dbReference type="KEGG" id="cre:CHLRE_03g154750v5"/>
<proteinExistence type="predicted"/>
<dbReference type="OrthoDB" id="1600564at2759"/>
<name>A0A2K3DVX5_CHLRE</name>
<accession>A0A2K3DVX5</accession>
<dbReference type="Proteomes" id="UP000006906">
    <property type="component" value="Chromosome 3"/>
</dbReference>
<dbReference type="Gramene" id="PNW84691">
    <property type="protein sequence ID" value="PNW84691"/>
    <property type="gene ID" value="CHLRE_03g154750v5"/>
</dbReference>
<feature type="region of interest" description="Disordered" evidence="1">
    <location>
        <begin position="187"/>
        <end position="220"/>
    </location>
</feature>
<feature type="region of interest" description="Disordered" evidence="1">
    <location>
        <begin position="110"/>
        <end position="142"/>
    </location>
</feature>
<feature type="compositionally biased region" description="Basic residues" evidence="1">
    <location>
        <begin position="425"/>
        <end position="439"/>
    </location>
</feature>
<feature type="compositionally biased region" description="Low complexity" evidence="1">
    <location>
        <begin position="188"/>
        <end position="206"/>
    </location>
</feature>